<reference evidence="1 2" key="1">
    <citation type="journal article" date="2013" name="Genome Announc.">
        <title>Draft Genome Sequence of the Psychrophilic and Alkaliphilic Rhodonellum psychrophilum Strain GCM71T.</title>
        <authorList>
            <person name="Hauptmann A.L."/>
            <person name="Glaring M.A."/>
            <person name="Hallin P.F."/>
            <person name="Prieme A."/>
            <person name="Stougaard P."/>
        </authorList>
    </citation>
    <scope>NUCLEOTIDE SEQUENCE [LARGE SCALE GENOMIC DNA]</scope>
    <source>
        <strain evidence="1 2">GCM71</strain>
    </source>
</reference>
<dbReference type="Proteomes" id="UP000016843">
    <property type="component" value="Unassembled WGS sequence"/>
</dbReference>
<proteinExistence type="predicted"/>
<gene>
    <name evidence="1" type="ORF">P872_05120</name>
</gene>
<evidence type="ECO:0000313" key="1">
    <source>
        <dbReference type="EMBL" id="ERM82997.1"/>
    </source>
</evidence>
<keyword evidence="2" id="KW-1185">Reference proteome</keyword>
<dbReference type="EMBL" id="AWXR01000019">
    <property type="protein sequence ID" value="ERM82997.1"/>
    <property type="molecule type" value="Genomic_DNA"/>
</dbReference>
<accession>U5C476</accession>
<organism evidence="1 2">
    <name type="scientific">Rhodonellum psychrophilum GCM71 = DSM 17998</name>
    <dbReference type="NCBI Taxonomy" id="1123057"/>
    <lineage>
        <taxon>Bacteria</taxon>
        <taxon>Pseudomonadati</taxon>
        <taxon>Bacteroidota</taxon>
        <taxon>Cytophagia</taxon>
        <taxon>Cytophagales</taxon>
        <taxon>Cytophagaceae</taxon>
        <taxon>Rhodonellum</taxon>
    </lineage>
</organism>
<name>U5C476_9BACT</name>
<protein>
    <submittedName>
        <fullName evidence="1">Uncharacterized protein</fullName>
    </submittedName>
</protein>
<comment type="caution">
    <text evidence="1">The sequence shown here is derived from an EMBL/GenBank/DDBJ whole genome shotgun (WGS) entry which is preliminary data.</text>
</comment>
<evidence type="ECO:0000313" key="2">
    <source>
        <dbReference type="Proteomes" id="UP000016843"/>
    </source>
</evidence>
<dbReference type="AlphaFoldDB" id="U5C476"/>
<sequence length="55" mass="6402">MGLDFQLQNERQNKYNCQQEGDPLINWVSFWKIKGTNGTFYGFFIHIHGAGGTFF</sequence>